<dbReference type="RefSeq" id="WP_132230599.1">
    <property type="nucleotide sequence ID" value="NZ_SMDC01000016.1"/>
</dbReference>
<gene>
    <name evidence="3" type="ORF">EDC29_1161</name>
</gene>
<evidence type="ECO:0000313" key="4">
    <source>
        <dbReference type="Proteomes" id="UP000295247"/>
    </source>
</evidence>
<dbReference type="Gene3D" id="2.130.10.130">
    <property type="entry name" value="Integrin alpha, N-terminal"/>
    <property type="match status" value="6"/>
</dbReference>
<dbReference type="Proteomes" id="UP000295247">
    <property type="component" value="Unassembled WGS sequence"/>
</dbReference>
<feature type="region of interest" description="Disordered" evidence="2">
    <location>
        <begin position="1836"/>
        <end position="1857"/>
    </location>
</feature>
<dbReference type="EMBL" id="SMDC01000016">
    <property type="protein sequence ID" value="TCW33163.1"/>
    <property type="molecule type" value="Genomic_DNA"/>
</dbReference>
<comment type="caution">
    <text evidence="3">The sequence shown here is derived from an EMBL/GenBank/DDBJ whole genome shotgun (WGS) entry which is preliminary data.</text>
</comment>
<sequence length="2062" mass="211959">MSTPNFPSSQTNPLGLSNVGGYATPTFADIDADGDLDVFVGNNLGELLLFTNTGDASNPAFSSAITNPFSLSNVGNGATPSLVDLDGDGDLDLVVGNWSGDLLFFENTGTASEAAFASPATNPYNLTIAGSNATPALADIDDDGHLDAFVGNEHGELLYFHNTGSATQPDFAAPSASPFGLSPVDRSTKPTLADIDGDGRLDLLVGGYSGDIWLFENTGSTSEPAFASAASNPYGLTDVGLYSSPAFADLDADGDLDALVGNSDGDLLLFRNEPLPGVTLSQSSVEVTEGGATATYTLVLDTQPSADVTVTLDTTNDQVSVDQTTLTFTPEDWDTPQQVTVTAVDDSVGEGPHRGVISHTVTGYDGAAIDNVQVAVTDDDLPTEEPTFLAPQTNPLGLDNVGTYASPTFADIDADGDLDVFVGNNSGELLLFTNTGDASNPAFSSAITNPFGLSDVGDKATPSLVDLDGDGDLDLVVGNWDGDFVFFENTGTASEAAFASPTTNPFKLTNTGQFKLTNTGPFKLTKTGYGAAPTFADIDSDGRLDAFVGIDIGELLYFHNTGSATQPDFAAPSASPFDLSPVDRYIKPTLADIDGDGRLDLLVGGYSGDIWLFENTGSTSEPAFASAVSNPYGLTSVGDLSSPALADLDADGDLDALVGNSDGDLLLFRNGTPHGVTLSQSSVEVTEGGATATYTLVLDTQPSAGVTVALDTTNDQVSVDQTTLTFTPENWDTPQQVTITAVDDSVGEGPHRGVISHTVTGYDGAAIDNVQVAVTDDDLPTEEPTFLAPQTFPLGLGHVGSSASPIFADIDADGDLDVFVGNVNGDLLLFKNTGDASNPAFSSAITNPFGLSDVGDQATPSLVDLDGDGDLDLVVGNDAGDLVFFENTGTASDAAFASPSTNPFELTNIGNTAAPTFADIDGDGRLDAFVGNHTGGLFYFHNTGSATQPDFAAPSASPFDLSPVDRYIKPTLADIDGDGRLDLLVGGYSGDIWLFENTGSTSEPAFASAASNPYGLTDVGLYSSPAFADLDADGDLDALVGNSDGDLLLFRNEPLPGVTLSQSSVEVTEGGATATYTLVLDTQPSADVTVTLDTTNDQVGVDQTTLTFTPEDWDTPQQVTVTAVDDSVGEGPHRGVISHTVTSTDAGYDGAAIDNVQVAVTDDDLPTEEPTFQPPQVNPLGLDDVGAFASPTFADIDADGDLDVFVGTTTTMTVNNGGGDGNGVNGILFFENTGDASNPAFSSAITNPFGLSDVGNGASPSLVDLDGDGDLDLVVGNLGGDLLFFENTGTASSAAFGNAQTTAFGLEQNSQAYDFAFADLDGDGLVDAFVGNDSGELFYFHNTGSATQPDFAAPSASPFGLSPVDRSTTPTLADIDGDGRLDLLVGGYSGDIWLFENTGSTSEPAFASAVSNPYGLTNVGVYSSPALADLDADGDLDALVGNSDGDLLLFRNGTPPGVTLSQSSVEVTEGGATATYTLVLDTQPSADVTVTLDTTNDQVGVDQTTLTFTPEDWDTPQQVTVTAVDDSVGEGPHRGVISHTVTSTDSGYDGAAIDNVQIAVTDDDLPTEEPTFQPPQVNPLGLDDVGASASPTFADIDADGDLDVFVGNDSGDLLFFENTGGASNPDFSSASTNPFGLSNVDNYTAPSLADLDGDGDLDLVVGNWRGDLLFFENTGTASEAAFAPPTTNPFNLPSTGMLLATPVLTDLNDDGRIDAFVSYYNGKFMYFQNTGSPTQPDFVTFDSPSLPFMDLWVYPALADIDGDDLFELLVGNSDGDIFLFENIGSVTAPSFDFTVMNPYGLSDMGLQISPALADLDADGDLDALVGNSDGDLLLLLNGETSGGGGSGSTPDRDDEGDGDLFVGEDGAILDNGRIDTGLNPTESFTDTTLDGAPVTTGTTTDSRTGEDVAVVVSDPSAPGERTDVDPTTPEVDIPIGGLVVSKPESLGLIATSRVSTERSALETLTGGDDAAADPEEAAGRAALIDSLESRAAGGGVEVVQVTPVWPSEGGAGDAPLRLTIDLGDDSGSDARPTLVVVDTSALYDAAGAPLGPVEIVVAGAGT</sequence>
<evidence type="ECO:0000256" key="2">
    <source>
        <dbReference type="SAM" id="MobiDB-lite"/>
    </source>
</evidence>
<keyword evidence="1" id="KW-0732">Signal</keyword>
<evidence type="ECO:0000256" key="1">
    <source>
        <dbReference type="ARBA" id="ARBA00022729"/>
    </source>
</evidence>
<dbReference type="Pfam" id="PF13517">
    <property type="entry name" value="FG-GAP_3"/>
    <property type="match status" value="10"/>
</dbReference>
<dbReference type="InterPro" id="IPR013517">
    <property type="entry name" value="FG-GAP"/>
</dbReference>
<dbReference type="SUPFAM" id="SSF69318">
    <property type="entry name" value="Integrin alpha N-terminal domain"/>
    <property type="match status" value="5"/>
</dbReference>
<feature type="region of interest" description="Disordered" evidence="2">
    <location>
        <begin position="1871"/>
        <end position="1903"/>
    </location>
</feature>
<dbReference type="PANTHER" id="PTHR44103">
    <property type="entry name" value="PROPROTEIN CONVERTASE P"/>
    <property type="match status" value="1"/>
</dbReference>
<protein>
    <submittedName>
        <fullName evidence="3">Calx-beta domain-containing protein</fullName>
    </submittedName>
</protein>
<proteinExistence type="predicted"/>
<reference evidence="3 4" key="1">
    <citation type="submission" date="2019-03" db="EMBL/GenBank/DDBJ databases">
        <title>Genomic Encyclopedia of Type Strains, Phase IV (KMG-IV): sequencing the most valuable type-strain genomes for metagenomic binning, comparative biology and taxonomic classification.</title>
        <authorList>
            <person name="Goeker M."/>
        </authorList>
    </citation>
    <scope>NUCLEOTIDE SEQUENCE [LARGE SCALE GENOMIC DNA]</scope>
    <source>
        <strain evidence="3 4">DSM 203</strain>
    </source>
</reference>
<organism evidence="3 4">
    <name type="scientific">Marichromatium gracile</name>
    <name type="common">Chromatium gracile</name>
    <dbReference type="NCBI Taxonomy" id="1048"/>
    <lineage>
        <taxon>Bacteria</taxon>
        <taxon>Pseudomonadati</taxon>
        <taxon>Pseudomonadota</taxon>
        <taxon>Gammaproteobacteria</taxon>
        <taxon>Chromatiales</taxon>
        <taxon>Chromatiaceae</taxon>
        <taxon>Marichromatium</taxon>
    </lineage>
</organism>
<dbReference type="SUPFAM" id="SSF141072">
    <property type="entry name" value="CalX-like"/>
    <property type="match status" value="3"/>
</dbReference>
<name>A0A4R4A5J0_MARGR</name>
<dbReference type="InterPro" id="IPR038081">
    <property type="entry name" value="CalX-like_sf"/>
</dbReference>
<evidence type="ECO:0000313" key="3">
    <source>
        <dbReference type="EMBL" id="TCW33163.1"/>
    </source>
</evidence>
<accession>A0A4R4A5J0</accession>
<feature type="compositionally biased region" description="Polar residues" evidence="2">
    <location>
        <begin position="1878"/>
        <end position="1888"/>
    </location>
</feature>
<feature type="non-terminal residue" evidence="3">
    <location>
        <position position="2062"/>
    </location>
</feature>
<dbReference type="InterPro" id="IPR028994">
    <property type="entry name" value="Integrin_alpha_N"/>
</dbReference>
<dbReference type="PANTHER" id="PTHR44103:SF1">
    <property type="entry name" value="PROPROTEIN CONVERTASE P"/>
    <property type="match status" value="1"/>
</dbReference>